<gene>
    <name evidence="2" type="ORF">B296_00028643</name>
</gene>
<name>A0A426YY18_ENSVE</name>
<dbReference type="AlphaFoldDB" id="A0A426YY18"/>
<dbReference type="Proteomes" id="UP000287651">
    <property type="component" value="Unassembled WGS sequence"/>
</dbReference>
<accession>A0A426YY18</accession>
<reference evidence="2 3" key="1">
    <citation type="journal article" date="2014" name="Agronomy (Basel)">
        <title>A Draft Genome Sequence for Ensete ventricosum, the Drought-Tolerant Tree Against Hunger.</title>
        <authorList>
            <person name="Harrison J."/>
            <person name="Moore K.A."/>
            <person name="Paszkiewicz K."/>
            <person name="Jones T."/>
            <person name="Grant M."/>
            <person name="Ambacheew D."/>
            <person name="Muzemil S."/>
            <person name="Studholme D.J."/>
        </authorList>
    </citation>
    <scope>NUCLEOTIDE SEQUENCE [LARGE SCALE GENOMIC DNA]</scope>
</reference>
<comment type="caution">
    <text evidence="2">The sequence shown here is derived from an EMBL/GenBank/DDBJ whole genome shotgun (WGS) entry which is preliminary data.</text>
</comment>
<dbReference type="EMBL" id="AMZH03009538">
    <property type="protein sequence ID" value="RRT56637.1"/>
    <property type="molecule type" value="Genomic_DNA"/>
</dbReference>
<proteinExistence type="predicted"/>
<evidence type="ECO:0000256" key="1">
    <source>
        <dbReference type="SAM" id="MobiDB-lite"/>
    </source>
</evidence>
<feature type="compositionally biased region" description="Low complexity" evidence="1">
    <location>
        <begin position="33"/>
        <end position="46"/>
    </location>
</feature>
<evidence type="ECO:0000313" key="3">
    <source>
        <dbReference type="Proteomes" id="UP000287651"/>
    </source>
</evidence>
<feature type="region of interest" description="Disordered" evidence="1">
    <location>
        <begin position="136"/>
        <end position="156"/>
    </location>
</feature>
<organism evidence="2 3">
    <name type="scientific">Ensete ventricosum</name>
    <name type="common">Abyssinian banana</name>
    <name type="synonym">Musa ensete</name>
    <dbReference type="NCBI Taxonomy" id="4639"/>
    <lineage>
        <taxon>Eukaryota</taxon>
        <taxon>Viridiplantae</taxon>
        <taxon>Streptophyta</taxon>
        <taxon>Embryophyta</taxon>
        <taxon>Tracheophyta</taxon>
        <taxon>Spermatophyta</taxon>
        <taxon>Magnoliopsida</taxon>
        <taxon>Liliopsida</taxon>
        <taxon>Zingiberales</taxon>
        <taxon>Musaceae</taxon>
        <taxon>Ensete</taxon>
    </lineage>
</organism>
<protein>
    <submittedName>
        <fullName evidence="2">Uncharacterized protein</fullName>
    </submittedName>
</protein>
<feature type="compositionally biased region" description="Acidic residues" evidence="1">
    <location>
        <begin position="136"/>
        <end position="147"/>
    </location>
</feature>
<sequence length="296" mass="33586">MTSVDLIGVKLEAFEKRIKDRIRALFAEFRLGQSPSSRRSQRGESSNCKENPPDKEEQATNSSYPRIRVDFLRWEDGSPTGFEHLSNQTQDWSEKQLLGAFIEGLKPEIICEVKVRQPDHRCKRGKLLVIEPIENPEPEDIDPELEKEEAKEEPQPTISTIHTLVGYANSQSMKVDGFLKHQPITILIDTESTNNFMDSKMEDKPTTHKKLKKNEDPRMGTRNIHKTLGIRNRGRSKKNTHLFERGEVPAAGGLGLEPASPHDRPRSGASEEGWLLRFSGARLADQRNPTHLVAHT</sequence>
<feature type="region of interest" description="Disordered" evidence="1">
    <location>
        <begin position="33"/>
        <end position="62"/>
    </location>
</feature>
<feature type="region of interest" description="Disordered" evidence="1">
    <location>
        <begin position="197"/>
        <end position="221"/>
    </location>
</feature>
<feature type="region of interest" description="Disordered" evidence="1">
    <location>
        <begin position="236"/>
        <end position="273"/>
    </location>
</feature>
<evidence type="ECO:0000313" key="2">
    <source>
        <dbReference type="EMBL" id="RRT56637.1"/>
    </source>
</evidence>